<reference evidence="5 6" key="1">
    <citation type="submission" date="2023-08" db="EMBL/GenBank/DDBJ databases">
        <title>New molecular markers tilS and rpoB for phylogenetic and monitoring studies of the genus Thiothrix biodiversity.</title>
        <authorList>
            <person name="Ravin N.V."/>
            <person name="Smolyakov D."/>
            <person name="Markov N.D."/>
            <person name="Beletsky A.V."/>
            <person name="Mardanov A.V."/>
            <person name="Rudenko T.S."/>
            <person name="Grabovich M.Y."/>
        </authorList>
    </citation>
    <scope>NUCLEOTIDE SEQUENCE</scope>
    <source>
        <strain evidence="5">DNT52</strain>
        <strain evidence="4 6">H33</strain>
    </source>
</reference>
<gene>
    <name evidence="4" type="ORF">RCC75_03510</name>
    <name evidence="5" type="ORF">RCG00_09225</name>
</gene>
<dbReference type="EMBL" id="JAVFKN010000002">
    <property type="protein sequence ID" value="MDQ5767576.1"/>
    <property type="molecule type" value="Genomic_DNA"/>
</dbReference>
<dbReference type="InterPro" id="IPR049712">
    <property type="entry name" value="Poly_export"/>
</dbReference>
<name>A0AA51MQC2_9GAMM</name>
<dbReference type="Gene3D" id="3.10.20.600">
    <property type="match status" value="1"/>
</dbReference>
<dbReference type="Pfam" id="PF02563">
    <property type="entry name" value="Poly_export"/>
    <property type="match status" value="1"/>
</dbReference>
<dbReference type="RefSeq" id="WP_308133741.1">
    <property type="nucleotide sequence ID" value="NZ_CP133217.1"/>
</dbReference>
<dbReference type="PANTHER" id="PTHR33619">
    <property type="entry name" value="POLYSACCHARIDE EXPORT PROTEIN GFCE-RELATED"/>
    <property type="match status" value="1"/>
</dbReference>
<sequence length="245" mass="26526">MHKHLNRLHSLLPVTAVFVGAALIAGCSTPPAHPEDTQQVGLGTTESGSIFSSLQELDYLAPTENTAISSGDLLDIKVFQAEELSGKYKVGSDGKISLPLIGALSVSGKTPLAVENQLSGLLQQKYLQNPQVSILVESFTNQRVTVEGEVNKPGVYPIEGSITFLQAIALAGGLANLASPDKVVLFRRNGQQVKAYQLDIQAIRDGRLRDPYIRGNDQIVAHRSDSRYWFKEVKDMVSGLISPFN</sequence>
<dbReference type="InterPro" id="IPR019554">
    <property type="entry name" value="Soluble_ligand-bd"/>
</dbReference>
<dbReference type="Pfam" id="PF10531">
    <property type="entry name" value="SLBB"/>
    <property type="match status" value="1"/>
</dbReference>
<dbReference type="Gene3D" id="3.30.1950.10">
    <property type="entry name" value="wza like domain"/>
    <property type="match status" value="1"/>
</dbReference>
<keyword evidence="6" id="KW-1185">Reference proteome</keyword>
<dbReference type="PANTHER" id="PTHR33619:SF3">
    <property type="entry name" value="POLYSACCHARIDE EXPORT PROTEIN GFCE-RELATED"/>
    <property type="match status" value="1"/>
</dbReference>
<dbReference type="Proteomes" id="UP001223336">
    <property type="component" value="Unassembled WGS sequence"/>
</dbReference>
<evidence type="ECO:0000259" key="3">
    <source>
        <dbReference type="Pfam" id="PF10531"/>
    </source>
</evidence>
<feature type="domain" description="Polysaccharide export protein N-terminal" evidence="2">
    <location>
        <begin position="62"/>
        <end position="136"/>
    </location>
</feature>
<evidence type="ECO:0000313" key="6">
    <source>
        <dbReference type="Proteomes" id="UP001223336"/>
    </source>
</evidence>
<evidence type="ECO:0000259" key="2">
    <source>
        <dbReference type="Pfam" id="PF02563"/>
    </source>
</evidence>
<keyword evidence="1" id="KW-0732">Signal</keyword>
<dbReference type="AlphaFoldDB" id="A0AA51MQC2"/>
<evidence type="ECO:0000313" key="4">
    <source>
        <dbReference type="EMBL" id="MDQ5767576.1"/>
    </source>
</evidence>
<dbReference type="InterPro" id="IPR003715">
    <property type="entry name" value="Poly_export_N"/>
</dbReference>
<evidence type="ECO:0000256" key="1">
    <source>
        <dbReference type="ARBA" id="ARBA00022729"/>
    </source>
</evidence>
<organism evidence="5">
    <name type="scientific">Thiothrix subterranea</name>
    <dbReference type="NCBI Taxonomy" id="2735563"/>
    <lineage>
        <taxon>Bacteria</taxon>
        <taxon>Pseudomonadati</taxon>
        <taxon>Pseudomonadota</taxon>
        <taxon>Gammaproteobacteria</taxon>
        <taxon>Thiotrichales</taxon>
        <taxon>Thiotrichaceae</taxon>
        <taxon>Thiothrix</taxon>
    </lineage>
</organism>
<evidence type="ECO:0000313" key="5">
    <source>
        <dbReference type="EMBL" id="WML88542.1"/>
    </source>
</evidence>
<dbReference type="GO" id="GO:0015159">
    <property type="term" value="F:polysaccharide transmembrane transporter activity"/>
    <property type="evidence" value="ECO:0007669"/>
    <property type="project" value="InterPro"/>
</dbReference>
<accession>A0AA51MQC2</accession>
<dbReference type="EMBL" id="CP133217">
    <property type="protein sequence ID" value="WML88542.1"/>
    <property type="molecule type" value="Genomic_DNA"/>
</dbReference>
<feature type="domain" description="Soluble ligand binding" evidence="3">
    <location>
        <begin position="143"/>
        <end position="192"/>
    </location>
</feature>
<protein>
    <submittedName>
        <fullName evidence="5">Polysaccharide biosynthesis/export family protein</fullName>
    </submittedName>
</protein>
<dbReference type="PROSITE" id="PS51257">
    <property type="entry name" value="PROKAR_LIPOPROTEIN"/>
    <property type="match status" value="1"/>
</dbReference>
<dbReference type="Proteomes" id="UP001229862">
    <property type="component" value="Chromosome"/>
</dbReference>
<proteinExistence type="predicted"/>